<feature type="coiled-coil region" evidence="2">
    <location>
        <begin position="276"/>
        <end position="310"/>
    </location>
</feature>
<dbReference type="InterPro" id="IPR008405">
    <property type="entry name" value="ApoL"/>
</dbReference>
<keyword evidence="2" id="KW-0175">Coiled coil</keyword>
<keyword evidence="3" id="KW-1185">Reference proteome</keyword>
<dbReference type="Proteomes" id="UP000694923">
    <property type="component" value="Unplaced"/>
</dbReference>
<dbReference type="RefSeq" id="XP_008588436.1">
    <property type="nucleotide sequence ID" value="XM_008590214.1"/>
</dbReference>
<evidence type="ECO:0000256" key="2">
    <source>
        <dbReference type="SAM" id="Coils"/>
    </source>
</evidence>
<evidence type="ECO:0000256" key="1">
    <source>
        <dbReference type="ARBA" id="ARBA00010090"/>
    </source>
</evidence>
<protein>
    <submittedName>
        <fullName evidence="4">Apolipoprotein L6</fullName>
    </submittedName>
</protein>
<name>A0ABM0S6E5_GALVR</name>
<accession>A0ABM0S6E5</accession>
<dbReference type="Pfam" id="PF05461">
    <property type="entry name" value="ApoL"/>
    <property type="match status" value="1"/>
</dbReference>
<gene>
    <name evidence="4" type="primary">APOL6</name>
</gene>
<reference evidence="4" key="1">
    <citation type="submission" date="2025-08" db="UniProtKB">
        <authorList>
            <consortium name="RefSeq"/>
        </authorList>
    </citation>
    <scope>IDENTIFICATION</scope>
</reference>
<comment type="similarity">
    <text evidence="1">Belongs to the apolipoprotein L family.</text>
</comment>
<dbReference type="PANTHER" id="PTHR14096:SF7">
    <property type="entry name" value="APOLIPOPROTEIN L6"/>
    <property type="match status" value="1"/>
</dbReference>
<dbReference type="PANTHER" id="PTHR14096">
    <property type="entry name" value="APOLIPOPROTEIN L"/>
    <property type="match status" value="1"/>
</dbReference>
<evidence type="ECO:0000313" key="3">
    <source>
        <dbReference type="Proteomes" id="UP000694923"/>
    </source>
</evidence>
<dbReference type="GeneID" id="103605593"/>
<evidence type="ECO:0000313" key="4">
    <source>
        <dbReference type="RefSeq" id="XP_008588436.1"/>
    </source>
</evidence>
<organism evidence="3 4">
    <name type="scientific">Galeopterus variegatus</name>
    <name type="common">Malayan flying lemur</name>
    <name type="synonym">Cynocephalus variegatus</name>
    <dbReference type="NCBI Taxonomy" id="482537"/>
    <lineage>
        <taxon>Eukaryota</taxon>
        <taxon>Metazoa</taxon>
        <taxon>Chordata</taxon>
        <taxon>Craniata</taxon>
        <taxon>Vertebrata</taxon>
        <taxon>Euteleostomi</taxon>
        <taxon>Mammalia</taxon>
        <taxon>Eutheria</taxon>
        <taxon>Euarchontoglires</taxon>
        <taxon>Dermoptera</taxon>
        <taxon>Cynocephalidae</taxon>
        <taxon>Galeopterus</taxon>
    </lineage>
</organism>
<proteinExistence type="inferred from homology"/>
<sequence>MDLVPQRLLDNQAAKEREASVGLQRDEDDISLCEDAELPDGDLSAEEKIFLEEFPRLKQDLEVNIRKLRALADHMDTIHKTFTKTNIVANSVTVFSGVMSVLGLALAPVTAGGSLVLSAAGQSLGTAAGVTSIMTSAWEHFHNKKARAQASSLVPTLDQEVRVAGGKEASYVMAASQIAYNCGSTIRDVKKNIRAFRTARAHPHLAKAAKRLLTTGQVSARRSRQVQKAFEGTTLVMTKNARMLGGAMATFSLGQDLAALWKDWKQLQEGARTESAEELRSQAGKLERKLAKLTQLHENLQQKKKGHVRKAMQEGSCLHGGKRALTRNRMEELPFIG</sequence>